<proteinExistence type="predicted"/>
<evidence type="ECO:0000256" key="4">
    <source>
        <dbReference type="ARBA" id="ARBA00023136"/>
    </source>
</evidence>
<name>A0A923KKW1_9BURK</name>
<dbReference type="PROSITE" id="PS50850">
    <property type="entry name" value="MFS"/>
    <property type="match status" value="1"/>
</dbReference>
<sequence>MNQQKTSKLRWAILALLFLSTVLNYLDRQALSILTVEIQKDMQMSTMEYARIVQIFLVTYTISLLGAGWITDKLGTKVSLALFVGWWSIANMLTGLVQSVFQLGITRALLGLGEGGNYTAAPKAVSEHFAPKERGVAVGVYTAGAMLGATIAPPLIVWLASTYNWRSAFFITGAAGLVWLIVWLAIYKSPEYSTSDATPLTPIPLRLILKDRSVWLLACARMLADPVWYFYLFWFPKYLEESQGMSLLQVAQLAWIVYLAADIGSLSGGIFSGYLVKRGMHPQKSRLVVITVAAMFAPLGMLIATGLETHYMLGLAAMVAFLHLMFMVNITTLIVDKYPSRAVGTIFGIIAAGSSVGGILSTQVVGHFAAANQYQMLFVFMGLLHPIACGFTWLSSRQKPNFA</sequence>
<dbReference type="AlphaFoldDB" id="A0A923KKW1"/>
<dbReference type="PANTHER" id="PTHR11662:SF285">
    <property type="entry name" value="HEXURONATE TRANSPORTER"/>
    <property type="match status" value="1"/>
</dbReference>
<gene>
    <name evidence="7" type="ORF">H8K36_07400</name>
</gene>
<feature type="transmembrane region" description="Helical" evidence="5">
    <location>
        <begin position="52"/>
        <end position="70"/>
    </location>
</feature>
<comment type="subcellular location">
    <subcellularLocation>
        <location evidence="1">Membrane</location>
        <topology evidence="1">Multi-pass membrane protein</topology>
    </subcellularLocation>
</comment>
<feature type="transmembrane region" description="Helical" evidence="5">
    <location>
        <begin position="313"/>
        <end position="335"/>
    </location>
</feature>
<evidence type="ECO:0000259" key="6">
    <source>
        <dbReference type="PROSITE" id="PS50850"/>
    </source>
</evidence>
<evidence type="ECO:0000256" key="1">
    <source>
        <dbReference type="ARBA" id="ARBA00004141"/>
    </source>
</evidence>
<evidence type="ECO:0000256" key="3">
    <source>
        <dbReference type="ARBA" id="ARBA00022989"/>
    </source>
</evidence>
<dbReference type="Proteomes" id="UP000627446">
    <property type="component" value="Unassembled WGS sequence"/>
</dbReference>
<dbReference type="GO" id="GO:0016020">
    <property type="term" value="C:membrane"/>
    <property type="evidence" value="ECO:0007669"/>
    <property type="project" value="UniProtKB-SubCell"/>
</dbReference>
<protein>
    <submittedName>
        <fullName evidence="7">MFS transporter</fullName>
    </submittedName>
</protein>
<evidence type="ECO:0000256" key="2">
    <source>
        <dbReference type="ARBA" id="ARBA00022692"/>
    </source>
</evidence>
<dbReference type="InterPro" id="IPR050382">
    <property type="entry name" value="MFS_Na/Anion_cotransporter"/>
</dbReference>
<feature type="transmembrane region" description="Helical" evidence="5">
    <location>
        <begin position="287"/>
        <end position="307"/>
    </location>
</feature>
<evidence type="ECO:0000256" key="5">
    <source>
        <dbReference type="SAM" id="Phobius"/>
    </source>
</evidence>
<comment type="caution">
    <text evidence="7">The sequence shown here is derived from an EMBL/GenBank/DDBJ whole genome shotgun (WGS) entry which is preliminary data.</text>
</comment>
<dbReference type="GO" id="GO:0015134">
    <property type="term" value="F:hexuronate transmembrane transporter activity"/>
    <property type="evidence" value="ECO:0007669"/>
    <property type="project" value="TreeGrafter"/>
</dbReference>
<feature type="transmembrane region" description="Helical" evidence="5">
    <location>
        <begin position="342"/>
        <end position="362"/>
    </location>
</feature>
<dbReference type="InterPro" id="IPR011701">
    <property type="entry name" value="MFS"/>
</dbReference>
<dbReference type="EMBL" id="JACOFZ010000001">
    <property type="protein sequence ID" value="MBC3881190.1"/>
    <property type="molecule type" value="Genomic_DNA"/>
</dbReference>
<feature type="transmembrane region" description="Helical" evidence="5">
    <location>
        <begin position="167"/>
        <end position="186"/>
    </location>
</feature>
<dbReference type="Gene3D" id="1.20.1250.20">
    <property type="entry name" value="MFS general substrate transporter like domains"/>
    <property type="match status" value="2"/>
</dbReference>
<feature type="transmembrane region" description="Helical" evidence="5">
    <location>
        <begin position="374"/>
        <end position="394"/>
    </location>
</feature>
<dbReference type="Pfam" id="PF07690">
    <property type="entry name" value="MFS_1"/>
    <property type="match status" value="1"/>
</dbReference>
<keyword evidence="4 5" id="KW-0472">Membrane</keyword>
<feature type="transmembrane region" description="Helical" evidence="5">
    <location>
        <begin position="138"/>
        <end position="161"/>
    </location>
</feature>
<organism evidence="7 8">
    <name type="scientific">Undibacterium nitidum</name>
    <dbReference type="NCBI Taxonomy" id="2762298"/>
    <lineage>
        <taxon>Bacteria</taxon>
        <taxon>Pseudomonadati</taxon>
        <taxon>Pseudomonadota</taxon>
        <taxon>Betaproteobacteria</taxon>
        <taxon>Burkholderiales</taxon>
        <taxon>Oxalobacteraceae</taxon>
        <taxon>Undibacterium</taxon>
    </lineage>
</organism>
<keyword evidence="3 5" id="KW-1133">Transmembrane helix</keyword>
<feature type="domain" description="Major facilitator superfamily (MFS) profile" evidence="6">
    <location>
        <begin position="13"/>
        <end position="400"/>
    </location>
</feature>
<dbReference type="InterPro" id="IPR020846">
    <property type="entry name" value="MFS_dom"/>
</dbReference>
<dbReference type="RefSeq" id="WP_186914320.1">
    <property type="nucleotide sequence ID" value="NZ_JACOFZ010000001.1"/>
</dbReference>
<dbReference type="PANTHER" id="PTHR11662">
    <property type="entry name" value="SOLUTE CARRIER FAMILY 17"/>
    <property type="match status" value="1"/>
</dbReference>
<dbReference type="CDD" id="cd17319">
    <property type="entry name" value="MFS_ExuT_GudP_like"/>
    <property type="match status" value="1"/>
</dbReference>
<feature type="transmembrane region" description="Helical" evidence="5">
    <location>
        <begin position="255"/>
        <end position="275"/>
    </location>
</feature>
<keyword evidence="8" id="KW-1185">Reference proteome</keyword>
<keyword evidence="2 5" id="KW-0812">Transmembrane</keyword>
<dbReference type="SUPFAM" id="SSF103473">
    <property type="entry name" value="MFS general substrate transporter"/>
    <property type="match status" value="1"/>
</dbReference>
<reference evidence="7" key="1">
    <citation type="submission" date="2020-08" db="EMBL/GenBank/DDBJ databases">
        <title>Novel species isolated from subtropical streams in China.</title>
        <authorList>
            <person name="Lu H."/>
        </authorList>
    </citation>
    <scope>NUCLEOTIDE SEQUENCE</scope>
    <source>
        <strain evidence="7">LX22W</strain>
    </source>
</reference>
<evidence type="ECO:0000313" key="7">
    <source>
        <dbReference type="EMBL" id="MBC3881190.1"/>
    </source>
</evidence>
<accession>A0A923KKW1</accession>
<dbReference type="InterPro" id="IPR036259">
    <property type="entry name" value="MFS_trans_sf"/>
</dbReference>
<evidence type="ECO:0000313" key="8">
    <source>
        <dbReference type="Proteomes" id="UP000627446"/>
    </source>
</evidence>